<comment type="caution">
    <text evidence="2">The sequence shown here is derived from an EMBL/GenBank/DDBJ whole genome shotgun (WGS) entry which is preliminary data.</text>
</comment>
<evidence type="ECO:0000313" key="3">
    <source>
        <dbReference type="Proteomes" id="UP001362999"/>
    </source>
</evidence>
<accession>A0AAW0B6N1</accession>
<gene>
    <name evidence="2" type="ORF">R3P38DRAFT_3357547</name>
</gene>
<dbReference type="Proteomes" id="UP001362999">
    <property type="component" value="Unassembled WGS sequence"/>
</dbReference>
<feature type="region of interest" description="Disordered" evidence="1">
    <location>
        <begin position="1"/>
        <end position="112"/>
    </location>
</feature>
<reference evidence="2 3" key="1">
    <citation type="journal article" date="2024" name="J Genomics">
        <title>Draft genome sequencing and assembly of Favolaschia claudopus CIRM-BRFM 2984 isolated from oak limbs.</title>
        <authorList>
            <person name="Navarro D."/>
            <person name="Drula E."/>
            <person name="Chaduli D."/>
            <person name="Cazenave R."/>
            <person name="Ahrendt S."/>
            <person name="Wang J."/>
            <person name="Lipzen A."/>
            <person name="Daum C."/>
            <person name="Barry K."/>
            <person name="Grigoriev I.V."/>
            <person name="Favel A."/>
            <person name="Rosso M.N."/>
            <person name="Martin F."/>
        </authorList>
    </citation>
    <scope>NUCLEOTIDE SEQUENCE [LARGE SCALE GENOMIC DNA]</scope>
    <source>
        <strain evidence="2 3">CIRM-BRFM 2984</strain>
    </source>
</reference>
<sequence>MSLPAPPTTRRNQPSAPGLTTRDGNKNIHPAQLAGLVSKTAEERTEEKALQPKTKLNPEADNSSGSDAFQPPDDSNDSSDDEEDPDDSEVDEEASAAIPCKNKKKSAAPTSRRCVRPKILPVLQKSAVMAGRKGERQRVRSYLTDSETMIA</sequence>
<dbReference type="AlphaFoldDB" id="A0AAW0B6N1"/>
<dbReference type="EMBL" id="JAWWNJ010000038">
    <property type="protein sequence ID" value="KAK7021555.1"/>
    <property type="molecule type" value="Genomic_DNA"/>
</dbReference>
<feature type="compositionally biased region" description="Basic and acidic residues" evidence="1">
    <location>
        <begin position="40"/>
        <end position="50"/>
    </location>
</feature>
<keyword evidence="3" id="KW-1185">Reference proteome</keyword>
<feature type="compositionally biased region" description="Acidic residues" evidence="1">
    <location>
        <begin position="74"/>
        <end position="94"/>
    </location>
</feature>
<organism evidence="2 3">
    <name type="scientific">Favolaschia claudopus</name>
    <dbReference type="NCBI Taxonomy" id="2862362"/>
    <lineage>
        <taxon>Eukaryota</taxon>
        <taxon>Fungi</taxon>
        <taxon>Dikarya</taxon>
        <taxon>Basidiomycota</taxon>
        <taxon>Agaricomycotina</taxon>
        <taxon>Agaricomycetes</taxon>
        <taxon>Agaricomycetidae</taxon>
        <taxon>Agaricales</taxon>
        <taxon>Marasmiineae</taxon>
        <taxon>Mycenaceae</taxon>
        <taxon>Favolaschia</taxon>
    </lineage>
</organism>
<name>A0AAW0B6N1_9AGAR</name>
<proteinExistence type="predicted"/>
<evidence type="ECO:0000313" key="2">
    <source>
        <dbReference type="EMBL" id="KAK7021555.1"/>
    </source>
</evidence>
<evidence type="ECO:0000256" key="1">
    <source>
        <dbReference type="SAM" id="MobiDB-lite"/>
    </source>
</evidence>
<protein>
    <submittedName>
        <fullName evidence="2">Uncharacterized protein</fullName>
    </submittedName>
</protein>